<sequence length="363" mass="40842">EKIDINTASYEKLQEIIWVSPVISQRIIEARPFYSLDDLTRVKGIGEKRLEDIKKQGLAWVSPITPDQKIEPEPSSEEKSSPEPEKEVKAIYPSGIVINEILPNTPVGIRDEEGEYIEIFNQNDFEVDLTGWQIEDTAGRTTTYTFPQGTKILAQGFLVLYRPTSKITLNNDGDGLNLFQPDGKIINTVNYEKAPRGQSYNRTDSKWVWSTILTPGRPNEIPVLKTEEAEFVEGVGKIDINTAPLEDLVKIVHIREIRAQELISLRPFYSLDDLTRIKGIGAKALEDIKKQGLAWVDPTLKPPKIEKETEPIEKGLAAVGEPFKPFEKQIPKSLFVFLIALALAISSGIIILILKRKTKKVDL</sequence>
<dbReference type="PANTHER" id="PTHR21180">
    <property type="entry name" value="ENDONUCLEASE/EXONUCLEASE/PHOSPHATASE FAMILY DOMAIN-CONTAINING PROTEIN 1"/>
    <property type="match status" value="1"/>
</dbReference>
<feature type="domain" description="LTD" evidence="3">
    <location>
        <begin position="80"/>
        <end position="217"/>
    </location>
</feature>
<keyword evidence="2" id="KW-1133">Transmembrane helix</keyword>
<dbReference type="Pfam" id="PF00932">
    <property type="entry name" value="LTD"/>
    <property type="match status" value="1"/>
</dbReference>
<dbReference type="PROSITE" id="PS51841">
    <property type="entry name" value="LTD"/>
    <property type="match status" value="1"/>
</dbReference>
<reference evidence="5" key="1">
    <citation type="submission" date="2017-09" db="EMBL/GenBank/DDBJ databases">
        <title>Depth-based differentiation of microbial function through sediment-hosted aquifers and enrichment of novel symbionts in the deep terrestrial subsurface.</title>
        <authorList>
            <person name="Probst A.J."/>
            <person name="Ladd B."/>
            <person name="Jarett J.K."/>
            <person name="Geller-Mcgrath D.E."/>
            <person name="Sieber C.M.K."/>
            <person name="Emerson J.B."/>
            <person name="Anantharaman K."/>
            <person name="Thomas B.C."/>
            <person name="Malmstrom R."/>
            <person name="Stieglmeier M."/>
            <person name="Klingl A."/>
            <person name="Woyke T."/>
            <person name="Ryan C.M."/>
            <person name="Banfield J.F."/>
        </authorList>
    </citation>
    <scope>NUCLEOTIDE SEQUENCE [LARGE SCALE GENOMIC DNA]</scope>
</reference>
<gene>
    <name evidence="4" type="ORF">CO145_01500</name>
</gene>
<proteinExistence type="predicted"/>
<feature type="transmembrane region" description="Helical" evidence="2">
    <location>
        <begin position="334"/>
        <end position="354"/>
    </location>
</feature>
<comment type="caution">
    <text evidence="4">The sequence shown here is derived from an EMBL/GenBank/DDBJ whole genome shotgun (WGS) entry which is preliminary data.</text>
</comment>
<dbReference type="InterPro" id="IPR036415">
    <property type="entry name" value="Lamin_tail_dom_sf"/>
</dbReference>
<evidence type="ECO:0000256" key="2">
    <source>
        <dbReference type="SAM" id="Phobius"/>
    </source>
</evidence>
<dbReference type="Pfam" id="PF12836">
    <property type="entry name" value="HHH_3"/>
    <property type="match status" value="2"/>
</dbReference>
<protein>
    <recommendedName>
        <fullName evidence="3">LTD domain-containing protein</fullName>
    </recommendedName>
</protein>
<dbReference type="InterPro" id="IPR051675">
    <property type="entry name" value="Endo/Exo/Phosphatase_dom_1"/>
</dbReference>
<dbReference type="GO" id="GO:0006281">
    <property type="term" value="P:DNA repair"/>
    <property type="evidence" value="ECO:0007669"/>
    <property type="project" value="InterPro"/>
</dbReference>
<dbReference type="Gene3D" id="2.60.40.1260">
    <property type="entry name" value="Lamin Tail domain"/>
    <property type="match status" value="1"/>
</dbReference>
<dbReference type="SMART" id="SM00278">
    <property type="entry name" value="HhH1"/>
    <property type="match status" value="2"/>
</dbReference>
<dbReference type="SUPFAM" id="SSF81585">
    <property type="entry name" value="PsbU/PolX domain-like"/>
    <property type="match status" value="2"/>
</dbReference>
<dbReference type="Proteomes" id="UP000231034">
    <property type="component" value="Unassembled WGS sequence"/>
</dbReference>
<evidence type="ECO:0000313" key="5">
    <source>
        <dbReference type="Proteomes" id="UP000231034"/>
    </source>
</evidence>
<keyword evidence="2" id="KW-0472">Membrane</keyword>
<dbReference type="InterPro" id="IPR003583">
    <property type="entry name" value="Hlx-hairpin-Hlx_DNA-bd_motif"/>
</dbReference>
<dbReference type="GO" id="GO:0003677">
    <property type="term" value="F:DNA binding"/>
    <property type="evidence" value="ECO:0007669"/>
    <property type="project" value="InterPro"/>
</dbReference>
<dbReference type="Gene3D" id="1.10.150.320">
    <property type="entry name" value="Photosystem II 12 kDa extrinsic protein"/>
    <property type="match status" value="2"/>
</dbReference>
<keyword evidence="2" id="KW-0812">Transmembrane</keyword>
<feature type="compositionally biased region" description="Basic and acidic residues" evidence="1">
    <location>
        <begin position="68"/>
        <end position="86"/>
    </location>
</feature>
<name>A0A2M7Z522_9BACT</name>
<evidence type="ECO:0000259" key="3">
    <source>
        <dbReference type="PROSITE" id="PS51841"/>
    </source>
</evidence>
<feature type="non-terminal residue" evidence="4">
    <location>
        <position position="1"/>
    </location>
</feature>
<dbReference type="SUPFAM" id="SSF74853">
    <property type="entry name" value="Lamin A/C globular tail domain"/>
    <property type="match status" value="1"/>
</dbReference>
<feature type="region of interest" description="Disordered" evidence="1">
    <location>
        <begin position="64"/>
        <end position="86"/>
    </location>
</feature>
<accession>A0A2M7Z522</accession>
<dbReference type="PANTHER" id="PTHR21180:SF32">
    <property type="entry name" value="ENDONUCLEASE_EXONUCLEASE_PHOSPHATASE FAMILY DOMAIN-CONTAINING PROTEIN 1"/>
    <property type="match status" value="1"/>
</dbReference>
<evidence type="ECO:0000313" key="4">
    <source>
        <dbReference type="EMBL" id="PJA84291.1"/>
    </source>
</evidence>
<dbReference type="AlphaFoldDB" id="A0A2M7Z522"/>
<dbReference type="EMBL" id="PFVR01000051">
    <property type="protein sequence ID" value="PJA84291.1"/>
    <property type="molecule type" value="Genomic_DNA"/>
</dbReference>
<evidence type="ECO:0000256" key="1">
    <source>
        <dbReference type="SAM" id="MobiDB-lite"/>
    </source>
</evidence>
<dbReference type="InterPro" id="IPR001322">
    <property type="entry name" value="Lamin_tail_dom"/>
</dbReference>
<organism evidence="4 5">
    <name type="scientific">Candidatus Nealsonbacteria bacterium CG_4_9_14_3_um_filter_37_13</name>
    <dbReference type="NCBI Taxonomy" id="1974695"/>
    <lineage>
        <taxon>Bacteria</taxon>
        <taxon>Candidatus Nealsoniibacteriota</taxon>
    </lineage>
</organism>